<dbReference type="InterPro" id="IPR022655">
    <property type="entry name" value="DUF1553"/>
</dbReference>
<gene>
    <name evidence="3" type="ORF">METZ01_LOCUS139079</name>
</gene>
<reference evidence="3" key="1">
    <citation type="submission" date="2018-05" db="EMBL/GenBank/DDBJ databases">
        <authorList>
            <person name="Lanie J.A."/>
            <person name="Ng W.-L."/>
            <person name="Kazmierczak K.M."/>
            <person name="Andrzejewski T.M."/>
            <person name="Davidsen T.M."/>
            <person name="Wayne K.J."/>
            <person name="Tettelin H."/>
            <person name="Glass J.I."/>
            <person name="Rusch D."/>
            <person name="Podicherti R."/>
            <person name="Tsui H.-C.T."/>
            <person name="Winkler M.E."/>
        </authorList>
    </citation>
    <scope>NUCLEOTIDE SEQUENCE</scope>
</reference>
<dbReference type="Pfam" id="PF07583">
    <property type="entry name" value="PSCyt2"/>
    <property type="match status" value="1"/>
</dbReference>
<dbReference type="PANTHER" id="PTHR35889">
    <property type="entry name" value="CYCLOINULO-OLIGOSACCHARIDE FRUCTANOTRANSFERASE-RELATED"/>
    <property type="match status" value="1"/>
</dbReference>
<protein>
    <recommendedName>
        <fullName evidence="4">DUF1549 domain-containing protein</fullName>
    </recommendedName>
</protein>
<feature type="domain" description="DUF1553" evidence="2">
    <location>
        <begin position="258"/>
        <end position="487"/>
    </location>
</feature>
<feature type="non-terminal residue" evidence="3">
    <location>
        <position position="1"/>
    </location>
</feature>
<dbReference type="Pfam" id="PF07587">
    <property type="entry name" value="PSD1"/>
    <property type="match status" value="1"/>
</dbReference>
<sequence length="515" mass="58809">GIAAIPILRPFTDERLEIDVTGYSNPIDRFVVSKLVKLGITPSKQCTDTEFLRRLSIDLTGTLPSPDEVLSFVGDDSADKRTRKINELLERPSYAAWWANKLCDFTGCNPTSISSLLEVAREDGYIKATRWYDWIYERIANNESYVDLVEGIMLANISSGVGEGMPYFWTRQSLEEPKDTAMSVAHSFLGIQLQCAECHKHPFDQWTQNDFVDFSSFFDTPMLKRGRKGRSSKGSAPKERELSLLRSHTVKVGDSDPREPIMDWLRKEDNPWFARSFVNRVWAGYFNVGIVEPTDEFTPSNPPSNPELLNWLTQGFVASGYDMQWLHRQIVSSETYQRSWRPNETNREDRRNYSRAIPRRIPAEVIYDAMKQATAAADQLEAVRTNLKRRGTGHLSMRMAGTHAMKVFGKPDRAINCDCERVNEPTLLQSIFLQNDPLVRMRLASSDWISEVGESETNDEANLIREAWLRSVNRPPSPTEVDRAKEHLASAKSTKEGMTDLLWALMNTKEFILNH</sequence>
<proteinExistence type="predicted"/>
<evidence type="ECO:0000259" key="2">
    <source>
        <dbReference type="Pfam" id="PF07587"/>
    </source>
</evidence>
<dbReference type="EMBL" id="UINC01020561">
    <property type="protein sequence ID" value="SVA86225.1"/>
    <property type="molecule type" value="Genomic_DNA"/>
</dbReference>
<dbReference type="PANTHER" id="PTHR35889:SF3">
    <property type="entry name" value="F-BOX DOMAIN-CONTAINING PROTEIN"/>
    <property type="match status" value="1"/>
</dbReference>
<evidence type="ECO:0000259" key="1">
    <source>
        <dbReference type="Pfam" id="PF07583"/>
    </source>
</evidence>
<accession>A0A381ZAA4</accession>
<evidence type="ECO:0000313" key="3">
    <source>
        <dbReference type="EMBL" id="SVA86225.1"/>
    </source>
</evidence>
<dbReference type="InterPro" id="IPR011444">
    <property type="entry name" value="DUF1549"/>
</dbReference>
<organism evidence="3">
    <name type="scientific">marine metagenome</name>
    <dbReference type="NCBI Taxonomy" id="408172"/>
    <lineage>
        <taxon>unclassified sequences</taxon>
        <taxon>metagenomes</taxon>
        <taxon>ecological metagenomes</taxon>
    </lineage>
</organism>
<name>A0A381ZAA4_9ZZZZ</name>
<feature type="domain" description="DUF1549" evidence="1">
    <location>
        <begin position="26"/>
        <end position="219"/>
    </location>
</feature>
<evidence type="ECO:0008006" key="4">
    <source>
        <dbReference type="Google" id="ProtNLM"/>
    </source>
</evidence>
<dbReference type="AlphaFoldDB" id="A0A381ZAA4"/>